<evidence type="ECO:0000259" key="8">
    <source>
        <dbReference type="PROSITE" id="PS50928"/>
    </source>
</evidence>
<keyword evidence="5 7" id="KW-1133">Transmembrane helix</keyword>
<evidence type="ECO:0000313" key="10">
    <source>
        <dbReference type="Proteomes" id="UP000622890"/>
    </source>
</evidence>
<protein>
    <submittedName>
        <fullName evidence="9">ABC transporter permease</fullName>
    </submittedName>
</protein>
<sequence>MRLVRQLGLAGLLLLAVTVVAFALTDLLPGDPAVAILGDQATPQAVKELHISLGLDRPIYQRYFIWLEKAASGDLGHSYRTNESVSTLIAQRLPVTLELLILTQVFALLLALPLGILSAYRRGSAVDRAIGQLCMTLLSMPPYLVGILLIYGIAVSAGLLPASGYVDMGEGVGGNLRTMFLPTATLALSEFPIYLRLLRTDLIQTLQQDFVMVARAKGLRPTAILFRHALKPSSFSLITVIGVNVGRLIGGTVVIETLFALPGIGQLLVSAVYQHDQFTMQGIILTIATAFIFINLGIDALYALLDPRVLHAGGEK</sequence>
<proteinExistence type="inferred from homology"/>
<comment type="subcellular location">
    <subcellularLocation>
        <location evidence="1 7">Cell membrane</location>
        <topology evidence="1 7">Multi-pass membrane protein</topology>
    </subcellularLocation>
</comment>
<feature type="transmembrane region" description="Helical" evidence="7">
    <location>
        <begin position="141"/>
        <end position="160"/>
    </location>
</feature>
<accession>A0A934W914</accession>
<evidence type="ECO:0000313" key="9">
    <source>
        <dbReference type="EMBL" id="MBK4739317.1"/>
    </source>
</evidence>
<evidence type="ECO:0000256" key="2">
    <source>
        <dbReference type="ARBA" id="ARBA00022448"/>
    </source>
</evidence>
<gene>
    <name evidence="9" type="ORF">JJB74_32420</name>
</gene>
<name>A0A934W914_9BURK</name>
<feature type="transmembrane region" description="Helical" evidence="7">
    <location>
        <begin position="235"/>
        <end position="261"/>
    </location>
</feature>
<dbReference type="Pfam" id="PF00528">
    <property type="entry name" value="BPD_transp_1"/>
    <property type="match status" value="1"/>
</dbReference>
<dbReference type="Pfam" id="PF19300">
    <property type="entry name" value="BPD_transp_1_N"/>
    <property type="match status" value="1"/>
</dbReference>
<dbReference type="Gene3D" id="1.10.3720.10">
    <property type="entry name" value="MetI-like"/>
    <property type="match status" value="1"/>
</dbReference>
<feature type="transmembrane region" description="Helical" evidence="7">
    <location>
        <begin position="180"/>
        <end position="198"/>
    </location>
</feature>
<keyword evidence="6 7" id="KW-0472">Membrane</keyword>
<feature type="transmembrane region" description="Helical" evidence="7">
    <location>
        <begin position="281"/>
        <end position="305"/>
    </location>
</feature>
<dbReference type="SUPFAM" id="SSF161098">
    <property type="entry name" value="MetI-like"/>
    <property type="match status" value="1"/>
</dbReference>
<evidence type="ECO:0000256" key="7">
    <source>
        <dbReference type="RuleBase" id="RU363032"/>
    </source>
</evidence>
<dbReference type="RefSeq" id="WP_200598683.1">
    <property type="nucleotide sequence ID" value="NZ_JAEPBG010000049.1"/>
</dbReference>
<dbReference type="GO" id="GO:0005886">
    <property type="term" value="C:plasma membrane"/>
    <property type="evidence" value="ECO:0007669"/>
    <property type="project" value="UniProtKB-SubCell"/>
</dbReference>
<dbReference type="PROSITE" id="PS50928">
    <property type="entry name" value="ABC_TM1"/>
    <property type="match status" value="1"/>
</dbReference>
<dbReference type="PANTHER" id="PTHR43163:SF6">
    <property type="entry name" value="DIPEPTIDE TRANSPORT SYSTEM PERMEASE PROTEIN DPPB-RELATED"/>
    <property type="match status" value="1"/>
</dbReference>
<keyword evidence="2 7" id="KW-0813">Transport</keyword>
<evidence type="ECO:0000256" key="4">
    <source>
        <dbReference type="ARBA" id="ARBA00022692"/>
    </source>
</evidence>
<comment type="similarity">
    <text evidence="7">Belongs to the binding-protein-dependent transport system permease family.</text>
</comment>
<dbReference type="GO" id="GO:0055085">
    <property type="term" value="P:transmembrane transport"/>
    <property type="evidence" value="ECO:0007669"/>
    <property type="project" value="InterPro"/>
</dbReference>
<evidence type="ECO:0000256" key="3">
    <source>
        <dbReference type="ARBA" id="ARBA00022475"/>
    </source>
</evidence>
<dbReference type="EMBL" id="JAEPBG010000049">
    <property type="protein sequence ID" value="MBK4739317.1"/>
    <property type="molecule type" value="Genomic_DNA"/>
</dbReference>
<evidence type="ECO:0000256" key="5">
    <source>
        <dbReference type="ARBA" id="ARBA00022989"/>
    </source>
</evidence>
<keyword evidence="4 7" id="KW-0812">Transmembrane</keyword>
<dbReference type="InterPro" id="IPR045621">
    <property type="entry name" value="BPD_transp_1_N"/>
</dbReference>
<dbReference type="AlphaFoldDB" id="A0A934W914"/>
<reference evidence="9" key="1">
    <citation type="submission" date="2021-01" db="EMBL/GenBank/DDBJ databases">
        <title>Genome sequence of strain Noviherbaspirillum sp. DKR-6.</title>
        <authorList>
            <person name="Chaudhary D.K."/>
        </authorList>
    </citation>
    <scope>NUCLEOTIDE SEQUENCE</scope>
    <source>
        <strain evidence="9">DKR-6</strain>
    </source>
</reference>
<evidence type="ECO:0000256" key="1">
    <source>
        <dbReference type="ARBA" id="ARBA00004651"/>
    </source>
</evidence>
<organism evidence="9 10">
    <name type="scientific">Noviherbaspirillum pedocola</name>
    <dbReference type="NCBI Taxonomy" id="2801341"/>
    <lineage>
        <taxon>Bacteria</taxon>
        <taxon>Pseudomonadati</taxon>
        <taxon>Pseudomonadota</taxon>
        <taxon>Betaproteobacteria</taxon>
        <taxon>Burkholderiales</taxon>
        <taxon>Oxalobacteraceae</taxon>
        <taxon>Noviherbaspirillum</taxon>
    </lineage>
</organism>
<dbReference type="InterPro" id="IPR035906">
    <property type="entry name" value="MetI-like_sf"/>
</dbReference>
<feature type="domain" description="ABC transmembrane type-1" evidence="8">
    <location>
        <begin position="93"/>
        <end position="302"/>
    </location>
</feature>
<dbReference type="PANTHER" id="PTHR43163">
    <property type="entry name" value="DIPEPTIDE TRANSPORT SYSTEM PERMEASE PROTEIN DPPB-RELATED"/>
    <property type="match status" value="1"/>
</dbReference>
<dbReference type="InterPro" id="IPR000515">
    <property type="entry name" value="MetI-like"/>
</dbReference>
<dbReference type="CDD" id="cd06261">
    <property type="entry name" value="TM_PBP2"/>
    <property type="match status" value="1"/>
</dbReference>
<comment type="caution">
    <text evidence="9">The sequence shown here is derived from an EMBL/GenBank/DDBJ whole genome shotgun (WGS) entry which is preliminary data.</text>
</comment>
<keyword evidence="10" id="KW-1185">Reference proteome</keyword>
<feature type="transmembrane region" description="Helical" evidence="7">
    <location>
        <begin position="99"/>
        <end position="120"/>
    </location>
</feature>
<keyword evidence="3" id="KW-1003">Cell membrane</keyword>
<evidence type="ECO:0000256" key="6">
    <source>
        <dbReference type="ARBA" id="ARBA00023136"/>
    </source>
</evidence>
<dbReference type="Proteomes" id="UP000622890">
    <property type="component" value="Unassembled WGS sequence"/>
</dbReference>